<proteinExistence type="predicted"/>
<evidence type="ECO:0000313" key="1">
    <source>
        <dbReference type="EMBL" id="MBJ7538016.1"/>
    </source>
</evidence>
<evidence type="ECO:0000313" key="2">
    <source>
        <dbReference type="Proteomes" id="UP000628710"/>
    </source>
</evidence>
<protein>
    <submittedName>
        <fullName evidence="1">DUF3833 domain-containing protein</fullName>
    </submittedName>
</protein>
<dbReference type="EMBL" id="JAEMNX010000010">
    <property type="protein sequence ID" value="MBJ7538016.1"/>
    <property type="molecule type" value="Genomic_DNA"/>
</dbReference>
<sequence length="182" mass="20495">MKHIRKMVMRQMAILIGLLFLVGCSSTDVSLYADNKPKFELQEFFSGSLTAHGILKNRSGEVTRYFNATLEGHWEDGIGTLDEVFLFDDGERQNRTWTMTPDLNGHYTATANDVVGAGNIKIAGNALFMNYVLQVPYDGDLLEVNVDDRMYMVKEGVVINESVMRKFGVEVGYLSIVIEKVR</sequence>
<accession>A0A934N6F6</accession>
<dbReference type="RefSeq" id="WP_199468376.1">
    <property type="nucleotide sequence ID" value="NZ_JAEMNX010000010.1"/>
</dbReference>
<gene>
    <name evidence="1" type="ORF">I8J31_10060</name>
</gene>
<dbReference type="Pfam" id="PF12915">
    <property type="entry name" value="DUF3833"/>
    <property type="match status" value="1"/>
</dbReference>
<keyword evidence="2" id="KW-1185">Reference proteome</keyword>
<dbReference type="InterPro" id="IPR024409">
    <property type="entry name" value="DUF3833"/>
</dbReference>
<dbReference type="Proteomes" id="UP000628710">
    <property type="component" value="Unassembled WGS sequence"/>
</dbReference>
<organism evidence="1 2">
    <name type="scientific">Marinomonas transparens</name>
    <dbReference type="NCBI Taxonomy" id="2795388"/>
    <lineage>
        <taxon>Bacteria</taxon>
        <taxon>Pseudomonadati</taxon>
        <taxon>Pseudomonadota</taxon>
        <taxon>Gammaproteobacteria</taxon>
        <taxon>Oceanospirillales</taxon>
        <taxon>Oceanospirillaceae</taxon>
        <taxon>Marinomonas</taxon>
    </lineage>
</organism>
<dbReference type="PROSITE" id="PS51257">
    <property type="entry name" value="PROKAR_LIPOPROTEIN"/>
    <property type="match status" value="1"/>
</dbReference>
<dbReference type="AlphaFoldDB" id="A0A934N6F6"/>
<reference evidence="1" key="1">
    <citation type="submission" date="2020-12" db="EMBL/GenBank/DDBJ databases">
        <title>Marinomonas arctica sp. nov., a psychrotolerant bacterium isolated from the Arctic.</title>
        <authorList>
            <person name="Zhang Y."/>
        </authorList>
    </citation>
    <scope>NUCLEOTIDE SEQUENCE</scope>
    <source>
        <strain evidence="1">C1424</strain>
    </source>
</reference>
<comment type="caution">
    <text evidence="1">The sequence shown here is derived from an EMBL/GenBank/DDBJ whole genome shotgun (WGS) entry which is preliminary data.</text>
</comment>
<name>A0A934N6F6_9GAMM</name>